<dbReference type="InterPro" id="IPR050248">
    <property type="entry name" value="Polysacc_deacetylase_ArnD"/>
</dbReference>
<proteinExistence type="predicted"/>
<dbReference type="InterPro" id="IPR002509">
    <property type="entry name" value="NODB_dom"/>
</dbReference>
<dbReference type="GO" id="GO:0016810">
    <property type="term" value="F:hydrolase activity, acting on carbon-nitrogen (but not peptide) bonds"/>
    <property type="evidence" value="ECO:0007669"/>
    <property type="project" value="InterPro"/>
</dbReference>
<dbReference type="SUPFAM" id="SSF88713">
    <property type="entry name" value="Glycoside hydrolase/deacetylase"/>
    <property type="match status" value="1"/>
</dbReference>
<dbReference type="PROSITE" id="PS51677">
    <property type="entry name" value="NODB"/>
    <property type="match status" value="1"/>
</dbReference>
<dbReference type="InterPro" id="IPR011330">
    <property type="entry name" value="Glyco_hydro/deAcase_b/a-brl"/>
</dbReference>
<sequence>MLPHTRWFALGLALTAMSGLVFSSGTTADANSPASDPLAIKTAAVVTAPALYKGPKPSSGKVIYLTFDDGPSKYTPAIVKLLRDYHAHATFFVIGSQIRTREGTLKATASAGNPINNHTWNHPVLPRLTNTGISSQFVRTNRAIRAQGLPQPKCDRPPYGSYTQRSKGVSDRLGMRTIIWSLDTNDWRKPGAAVIARRVNYGARNGTIVLMHDGGGNRSQTVAALRSILRTLGHQGYTFSALPMCF</sequence>
<evidence type="ECO:0000313" key="2">
    <source>
        <dbReference type="EMBL" id="CAB4873667.1"/>
    </source>
</evidence>
<feature type="domain" description="NodB homology" evidence="1">
    <location>
        <begin position="61"/>
        <end position="240"/>
    </location>
</feature>
<evidence type="ECO:0000259" key="1">
    <source>
        <dbReference type="PROSITE" id="PS51677"/>
    </source>
</evidence>
<dbReference type="AlphaFoldDB" id="A0A6J7DSW3"/>
<dbReference type="EMBL" id="CAFBLM010000041">
    <property type="protein sequence ID" value="CAB4873667.1"/>
    <property type="molecule type" value="Genomic_DNA"/>
</dbReference>
<reference evidence="2" key="1">
    <citation type="submission" date="2020-05" db="EMBL/GenBank/DDBJ databases">
        <authorList>
            <person name="Chiriac C."/>
            <person name="Salcher M."/>
            <person name="Ghai R."/>
            <person name="Kavagutti S V."/>
        </authorList>
    </citation>
    <scope>NUCLEOTIDE SEQUENCE</scope>
</reference>
<protein>
    <submittedName>
        <fullName evidence="2">Unannotated protein</fullName>
    </submittedName>
</protein>
<name>A0A6J7DSW3_9ZZZZ</name>
<gene>
    <name evidence="2" type="ORF">UFOPK3401_00949</name>
</gene>
<organism evidence="2">
    <name type="scientific">freshwater metagenome</name>
    <dbReference type="NCBI Taxonomy" id="449393"/>
    <lineage>
        <taxon>unclassified sequences</taxon>
        <taxon>metagenomes</taxon>
        <taxon>ecological metagenomes</taxon>
    </lineage>
</organism>
<dbReference type="GO" id="GO:0005975">
    <property type="term" value="P:carbohydrate metabolic process"/>
    <property type="evidence" value="ECO:0007669"/>
    <property type="project" value="InterPro"/>
</dbReference>
<dbReference type="CDD" id="cd10917">
    <property type="entry name" value="CE4_NodB_like_6s_7s"/>
    <property type="match status" value="1"/>
</dbReference>
<dbReference type="Pfam" id="PF01522">
    <property type="entry name" value="Polysacc_deac_1"/>
    <property type="match status" value="1"/>
</dbReference>
<dbReference type="PANTHER" id="PTHR10587">
    <property type="entry name" value="GLYCOSYL TRANSFERASE-RELATED"/>
    <property type="match status" value="1"/>
</dbReference>
<dbReference type="Gene3D" id="3.20.20.370">
    <property type="entry name" value="Glycoside hydrolase/deacetylase"/>
    <property type="match status" value="1"/>
</dbReference>
<accession>A0A6J7DSW3</accession>